<evidence type="ECO:0000313" key="4">
    <source>
        <dbReference type="Proteomes" id="UP000009328"/>
    </source>
</evidence>
<name>K0KPG1_WICCF</name>
<dbReference type="InParanoid" id="K0KPG1"/>
<dbReference type="InterPro" id="IPR003819">
    <property type="entry name" value="TauD/TfdA-like"/>
</dbReference>
<protein>
    <recommendedName>
        <fullName evidence="2">TauD/TfdA-like domain-containing protein</fullName>
    </recommendedName>
</protein>
<organism evidence="3 4">
    <name type="scientific">Wickerhamomyces ciferrii (strain ATCC 14091 / BCRC 22168 / CBS 111 / JCM 3599 / NBRC 0793 / NRRL Y-1031 F-60-10)</name>
    <name type="common">Yeast</name>
    <name type="synonym">Pichia ciferrii</name>
    <dbReference type="NCBI Taxonomy" id="1206466"/>
    <lineage>
        <taxon>Eukaryota</taxon>
        <taxon>Fungi</taxon>
        <taxon>Dikarya</taxon>
        <taxon>Ascomycota</taxon>
        <taxon>Saccharomycotina</taxon>
        <taxon>Saccharomycetes</taxon>
        <taxon>Phaffomycetales</taxon>
        <taxon>Wickerhamomycetaceae</taxon>
        <taxon>Wickerhamomyces</taxon>
    </lineage>
</organism>
<dbReference type="STRING" id="1206466.K0KPG1"/>
<feature type="domain" description="TauD/TfdA-like" evidence="2">
    <location>
        <begin position="86"/>
        <end position="340"/>
    </location>
</feature>
<dbReference type="HOGENOM" id="CLU_041041_0_0_1"/>
<dbReference type="SUPFAM" id="SSF51197">
    <property type="entry name" value="Clavaminate synthase-like"/>
    <property type="match status" value="1"/>
</dbReference>
<keyword evidence="1" id="KW-0560">Oxidoreductase</keyword>
<dbReference type="InterPro" id="IPR050411">
    <property type="entry name" value="AlphaKG_dependent_hydroxylases"/>
</dbReference>
<dbReference type="AlphaFoldDB" id="K0KPG1"/>
<keyword evidence="4" id="KW-1185">Reference proteome</keyword>
<evidence type="ECO:0000256" key="1">
    <source>
        <dbReference type="ARBA" id="ARBA00023002"/>
    </source>
</evidence>
<dbReference type="Gene3D" id="3.60.130.10">
    <property type="entry name" value="Clavaminate synthase-like"/>
    <property type="match status" value="1"/>
</dbReference>
<evidence type="ECO:0000313" key="3">
    <source>
        <dbReference type="EMBL" id="CCH44856.1"/>
    </source>
</evidence>
<accession>K0KPG1</accession>
<sequence>MSTVDTYRYYSDSPGTLLSGDEWEKLNESHNPDPNVSLPEGWPQKLEGPLVWTAEELHKDPESYLYILSESDLKEIDVAIKNYDSPLDKVNKDTFSLPTLGPKLEEFSYKLYFGNGVHIIRGFPRSKYDERQSAIAFLGVSSYIGDLRDAQGLNRALTHIKSIAHIPRSERAPIGVSQQTTDPQMFHNDFGGDVVSLFVNEVPKQGGESLVTSGYTVYNELAAKRPDLLNVLAKPNAFKFRGSPEDGSSLIHYVDGRFFTQFSTRYFIGFGELERDTSIPELTEEQKDAFGAYHWIGFQNALVHKLQKGDIEYVNNLFLQHSRLGYEEDITQGRHVSRLWLRNSKYSAQIKKPKVTQDKYDAFFPEKYEQKIPLNEIEEDAIKLEAGADSLDKVYSKPK</sequence>
<proteinExistence type="predicted"/>
<dbReference type="PANTHER" id="PTHR10696">
    <property type="entry name" value="GAMMA-BUTYROBETAINE HYDROXYLASE-RELATED"/>
    <property type="match status" value="1"/>
</dbReference>
<dbReference type="Proteomes" id="UP000009328">
    <property type="component" value="Unassembled WGS sequence"/>
</dbReference>
<dbReference type="GO" id="GO:0016491">
    <property type="term" value="F:oxidoreductase activity"/>
    <property type="evidence" value="ECO:0007669"/>
    <property type="project" value="UniProtKB-KW"/>
</dbReference>
<dbReference type="Pfam" id="PF02668">
    <property type="entry name" value="TauD"/>
    <property type="match status" value="1"/>
</dbReference>
<dbReference type="InterPro" id="IPR042098">
    <property type="entry name" value="TauD-like_sf"/>
</dbReference>
<reference evidence="3 4" key="1">
    <citation type="journal article" date="2012" name="Eukaryot. Cell">
        <title>Draft genome sequence of Wickerhamomyces ciferrii NRRL Y-1031 F-60-10.</title>
        <authorList>
            <person name="Schneider J."/>
            <person name="Andrea H."/>
            <person name="Blom J."/>
            <person name="Jaenicke S."/>
            <person name="Ruckert C."/>
            <person name="Schorsch C."/>
            <person name="Szczepanowski R."/>
            <person name="Farwick M."/>
            <person name="Goesmann A."/>
            <person name="Puhler A."/>
            <person name="Schaffer S."/>
            <person name="Tauch A."/>
            <person name="Kohler T."/>
            <person name="Brinkrolf K."/>
        </authorList>
    </citation>
    <scope>NUCLEOTIDE SEQUENCE [LARGE SCALE GENOMIC DNA]</scope>
    <source>
        <strain evidence="4">ATCC 14091 / BCRC 22168 / CBS 111 / JCM 3599 / NBRC 0793 / NRRL Y-1031 F-60-10</strain>
    </source>
</reference>
<gene>
    <name evidence="3" type="ORF">BN7_4425</name>
</gene>
<dbReference type="eggNOG" id="ENOG502R4JR">
    <property type="taxonomic scope" value="Eukaryota"/>
</dbReference>
<dbReference type="PANTHER" id="PTHR10696:SF54">
    <property type="entry name" value="FAMILY OXIDOREDUCTASE, PUTATIVE (AFU_ORTHOLOGUE AFUA_4G13850)-RELATED"/>
    <property type="match status" value="1"/>
</dbReference>
<dbReference type="EMBL" id="CAIF01000158">
    <property type="protein sequence ID" value="CCH44856.1"/>
    <property type="molecule type" value="Genomic_DNA"/>
</dbReference>
<evidence type="ECO:0000259" key="2">
    <source>
        <dbReference type="Pfam" id="PF02668"/>
    </source>
</evidence>
<comment type="caution">
    <text evidence="3">The sequence shown here is derived from an EMBL/GenBank/DDBJ whole genome shotgun (WGS) entry which is preliminary data.</text>
</comment>